<dbReference type="CDD" id="cd02524">
    <property type="entry name" value="G1P_cytidylyltransferase"/>
    <property type="match status" value="1"/>
</dbReference>
<accession>A0ABT5EP44</accession>
<keyword evidence="3" id="KW-1185">Reference proteome</keyword>
<dbReference type="RefSeq" id="WP_232379526.1">
    <property type="nucleotide sequence ID" value="NZ_JAQNDO010000001.1"/>
</dbReference>
<dbReference type="SUPFAM" id="SSF53448">
    <property type="entry name" value="Nucleotide-diphospho-sugar transferases"/>
    <property type="match status" value="1"/>
</dbReference>
<dbReference type="InterPro" id="IPR029044">
    <property type="entry name" value="Nucleotide-diphossugar_trans"/>
</dbReference>
<dbReference type="InterPro" id="IPR005835">
    <property type="entry name" value="NTP_transferase_dom"/>
</dbReference>
<keyword evidence="2" id="KW-0808">Transferase</keyword>
<gene>
    <name evidence="2" type="primary">rfbF</name>
    <name evidence="2" type="ORF">POL67_19935</name>
</gene>
<comment type="caution">
    <text evidence="2">The sequence shown here is derived from an EMBL/GenBank/DDBJ whole genome shotgun (WGS) entry which is preliminary data.</text>
</comment>
<dbReference type="Gene3D" id="3.90.550.10">
    <property type="entry name" value="Spore Coat Polysaccharide Biosynthesis Protein SpsA, Chain A"/>
    <property type="match status" value="1"/>
</dbReference>
<reference evidence="2 3" key="1">
    <citation type="submission" date="2022-11" db="EMBL/GenBank/DDBJ databases">
        <title>Minimal conservation of predation-associated metabolite biosynthetic gene clusters underscores biosynthetic potential of Myxococcota including descriptions for ten novel species: Archangium lansinium sp. nov., Myxococcus landrumus sp. nov., Nannocystis bai.</title>
        <authorList>
            <person name="Ahearne A."/>
            <person name="Stevens C."/>
            <person name="Dowd S."/>
        </authorList>
    </citation>
    <scope>NUCLEOTIDE SEQUENCE [LARGE SCALE GENOMIC DNA]</scope>
    <source>
        <strain evidence="2 3">RJM3</strain>
    </source>
</reference>
<dbReference type="PANTHER" id="PTHR47183:SF1">
    <property type="entry name" value="GLUCOSE-1-PHOSPHATE CYTIDYLYLTRANSFERASE"/>
    <property type="match status" value="1"/>
</dbReference>
<keyword evidence="2" id="KW-0548">Nucleotidyltransferase</keyword>
<evidence type="ECO:0000313" key="2">
    <source>
        <dbReference type="EMBL" id="MDC0743608.1"/>
    </source>
</evidence>
<dbReference type="EMBL" id="JAQNDO010000001">
    <property type="protein sequence ID" value="MDC0743608.1"/>
    <property type="molecule type" value="Genomic_DNA"/>
</dbReference>
<evidence type="ECO:0000313" key="3">
    <source>
        <dbReference type="Proteomes" id="UP001221411"/>
    </source>
</evidence>
<dbReference type="Pfam" id="PF00483">
    <property type="entry name" value="NTP_transferase"/>
    <property type="match status" value="1"/>
</dbReference>
<dbReference type="Proteomes" id="UP001221411">
    <property type="component" value="Unassembled WGS sequence"/>
</dbReference>
<organism evidence="2 3">
    <name type="scientific">Polyangium mundeleinium</name>
    <dbReference type="NCBI Taxonomy" id="2995306"/>
    <lineage>
        <taxon>Bacteria</taxon>
        <taxon>Pseudomonadati</taxon>
        <taxon>Myxococcota</taxon>
        <taxon>Polyangia</taxon>
        <taxon>Polyangiales</taxon>
        <taxon>Polyangiaceae</taxon>
        <taxon>Polyangium</taxon>
    </lineage>
</organism>
<dbReference type="InterPro" id="IPR046981">
    <property type="entry name" value="G1P_cyt_trans"/>
</dbReference>
<feature type="domain" description="Nucleotidyl transferase" evidence="1">
    <location>
        <begin position="5"/>
        <end position="238"/>
    </location>
</feature>
<dbReference type="InterPro" id="IPR013446">
    <property type="entry name" value="G1P_cyt_trans-like"/>
</dbReference>
<protein>
    <submittedName>
        <fullName evidence="2">Glucose-1-phosphate cytidylyltransferase</fullName>
        <ecNumber evidence="2">2.7.7.33</ecNumber>
    </submittedName>
</protein>
<proteinExistence type="predicted"/>
<dbReference type="GO" id="GO:0047343">
    <property type="term" value="F:glucose-1-phosphate cytidylyltransferase activity"/>
    <property type="evidence" value="ECO:0007669"/>
    <property type="project" value="UniProtKB-EC"/>
</dbReference>
<evidence type="ECO:0000259" key="1">
    <source>
        <dbReference type="Pfam" id="PF00483"/>
    </source>
</evidence>
<dbReference type="PANTHER" id="PTHR47183">
    <property type="entry name" value="GLUCOSE-1-PHOSPHATE CYTIDYLYLTRANSFERASE-RELATED"/>
    <property type="match status" value="1"/>
</dbReference>
<dbReference type="EC" id="2.7.7.33" evidence="2"/>
<dbReference type="NCBIfam" id="TIGR02623">
    <property type="entry name" value="G1P_cyt_trans"/>
    <property type="match status" value="1"/>
</dbReference>
<sequence>MSREKVVILAGGQGMRLREETEFRPKPMITIGDRPILWHIMKSYAHHGLRDFIVCLGYRGEVIKQYFLDYRAMSRDFTLDLGKGGAITLHESPAAEEEDFRVTLAETGQRAMTGARIKRIEKYVDTDTFCVTYGDGVSNVDIGRLLAFHREHGRIGTVTGVFPQSRFGELLRDGSRVVEFNEKPLMHDGCINGGFFVFSRKFFDYLEDDDGCVLEGKPLARLAKDGELMVYEHRGFWQCMDTMRDLEMLRSLWTGGAPWKVW</sequence>
<name>A0ABT5EP44_9BACT</name>